<feature type="region of interest" description="Disordered" evidence="1">
    <location>
        <begin position="1"/>
        <end position="24"/>
    </location>
</feature>
<evidence type="ECO:0008006" key="3">
    <source>
        <dbReference type="Google" id="ProtNLM"/>
    </source>
</evidence>
<dbReference type="AlphaFoldDB" id="A0AAW2VWL9"/>
<evidence type="ECO:0000256" key="1">
    <source>
        <dbReference type="SAM" id="MobiDB-lite"/>
    </source>
</evidence>
<evidence type="ECO:0000313" key="2">
    <source>
        <dbReference type="EMBL" id="KAL0433548.1"/>
    </source>
</evidence>
<dbReference type="PANTHER" id="PTHR33437">
    <property type="entry name" value="OS06G0361200 PROTEIN"/>
    <property type="match status" value="1"/>
</dbReference>
<protein>
    <recommendedName>
        <fullName evidence="3">Retrotransposon gag protein</fullName>
    </recommendedName>
</protein>
<sequence>MGKQVEAHDEAEVSTKQRYAENDKSAKDLQVSFDGLILVDQLKEFIEGTIRSKIEGSSKSSLTYSKPYTPRIDSLKMPMGYQPPKFQQFDGKSNPKQHVAHFVETYNNAGTYGDHLVKQFVRSLKGNAFDWYTDLEAGSIDGWEQLEWRNLSLNCKDRLSEASAIEMCIQGMHWGLRYILQGILPKSFEELATRVHDMELSMIASGVEGPPIQELRSTKEKQEIKKGGKPFSKTPNKESMTVNVAPFKLKGIAKNNIPYDKPQRKLTLKEMQAK</sequence>
<dbReference type="EMBL" id="JACGWN010000009">
    <property type="protein sequence ID" value="KAL0433548.1"/>
    <property type="molecule type" value="Genomic_DNA"/>
</dbReference>
<name>A0AAW2VWL9_9LAMI</name>
<feature type="region of interest" description="Disordered" evidence="1">
    <location>
        <begin position="218"/>
        <end position="237"/>
    </location>
</feature>
<comment type="caution">
    <text evidence="2">The sequence shown here is derived from an EMBL/GenBank/DDBJ whole genome shotgun (WGS) entry which is preliminary data.</text>
</comment>
<organism evidence="2">
    <name type="scientific">Sesamum latifolium</name>
    <dbReference type="NCBI Taxonomy" id="2727402"/>
    <lineage>
        <taxon>Eukaryota</taxon>
        <taxon>Viridiplantae</taxon>
        <taxon>Streptophyta</taxon>
        <taxon>Embryophyta</taxon>
        <taxon>Tracheophyta</taxon>
        <taxon>Spermatophyta</taxon>
        <taxon>Magnoliopsida</taxon>
        <taxon>eudicotyledons</taxon>
        <taxon>Gunneridae</taxon>
        <taxon>Pentapetalae</taxon>
        <taxon>asterids</taxon>
        <taxon>lamiids</taxon>
        <taxon>Lamiales</taxon>
        <taxon>Pedaliaceae</taxon>
        <taxon>Sesamum</taxon>
    </lineage>
</organism>
<reference evidence="2" key="1">
    <citation type="submission" date="2020-06" db="EMBL/GenBank/DDBJ databases">
        <authorList>
            <person name="Li T."/>
            <person name="Hu X."/>
            <person name="Zhang T."/>
            <person name="Song X."/>
            <person name="Zhang H."/>
            <person name="Dai N."/>
            <person name="Sheng W."/>
            <person name="Hou X."/>
            <person name="Wei L."/>
        </authorList>
    </citation>
    <scope>NUCLEOTIDE SEQUENCE</scope>
    <source>
        <strain evidence="2">KEN1</strain>
        <tissue evidence="2">Leaf</tissue>
    </source>
</reference>
<proteinExistence type="predicted"/>
<reference evidence="2" key="2">
    <citation type="journal article" date="2024" name="Plant">
        <title>Genomic evolution and insights into agronomic trait innovations of Sesamum species.</title>
        <authorList>
            <person name="Miao H."/>
            <person name="Wang L."/>
            <person name="Qu L."/>
            <person name="Liu H."/>
            <person name="Sun Y."/>
            <person name="Le M."/>
            <person name="Wang Q."/>
            <person name="Wei S."/>
            <person name="Zheng Y."/>
            <person name="Lin W."/>
            <person name="Duan Y."/>
            <person name="Cao H."/>
            <person name="Xiong S."/>
            <person name="Wang X."/>
            <person name="Wei L."/>
            <person name="Li C."/>
            <person name="Ma Q."/>
            <person name="Ju M."/>
            <person name="Zhao R."/>
            <person name="Li G."/>
            <person name="Mu C."/>
            <person name="Tian Q."/>
            <person name="Mei H."/>
            <person name="Zhang T."/>
            <person name="Gao T."/>
            <person name="Zhang H."/>
        </authorList>
    </citation>
    <scope>NUCLEOTIDE SEQUENCE</scope>
    <source>
        <strain evidence="2">KEN1</strain>
    </source>
</reference>
<accession>A0AAW2VWL9</accession>
<gene>
    <name evidence="2" type="ORF">Slati_2689100</name>
</gene>